<keyword evidence="6" id="KW-0812">Transmembrane</keyword>
<accession>A0ABR8XHK4</accession>
<evidence type="ECO:0000256" key="4">
    <source>
        <dbReference type="ARBA" id="ARBA00022729"/>
    </source>
</evidence>
<proteinExistence type="predicted"/>
<dbReference type="NCBIfam" id="TIGR01167">
    <property type="entry name" value="LPXTG_anchor"/>
    <property type="match status" value="1"/>
</dbReference>
<feature type="domain" description="Gram-positive cocci surface proteins LPxTG" evidence="7">
    <location>
        <begin position="15"/>
        <end position="51"/>
    </location>
</feature>
<name>A0ABR8XHK4_9BACL</name>
<keyword evidence="3" id="KW-0964">Secreted</keyword>
<feature type="transmembrane region" description="Helical" evidence="6">
    <location>
        <begin position="25"/>
        <end position="43"/>
    </location>
</feature>
<keyword evidence="6" id="KW-1133">Transmembrane helix</keyword>
<sequence>HPEKTPDTTDDQDKLPQTGEKQTNYFVTIIGLLMIGAALFGLVKRKRYSTK</sequence>
<comment type="subcellular location">
    <subcellularLocation>
        <location evidence="1">Secreted</location>
        <location evidence="1">Cell wall</location>
        <topology evidence="1">Peptidoglycan-anchor</topology>
    </subcellularLocation>
</comment>
<dbReference type="InterPro" id="IPR019931">
    <property type="entry name" value="LPXTG_anchor"/>
</dbReference>
<dbReference type="PROSITE" id="PS50847">
    <property type="entry name" value="GRAM_POS_ANCHORING"/>
    <property type="match status" value="1"/>
</dbReference>
<organism evidence="8 9">
    <name type="scientific">Ureibacillus galli</name>
    <dbReference type="NCBI Taxonomy" id="2762222"/>
    <lineage>
        <taxon>Bacteria</taxon>
        <taxon>Bacillati</taxon>
        <taxon>Bacillota</taxon>
        <taxon>Bacilli</taxon>
        <taxon>Bacillales</taxon>
        <taxon>Caryophanaceae</taxon>
        <taxon>Ureibacillus</taxon>
    </lineage>
</organism>
<evidence type="ECO:0000256" key="6">
    <source>
        <dbReference type="SAM" id="Phobius"/>
    </source>
</evidence>
<evidence type="ECO:0000313" key="9">
    <source>
        <dbReference type="Proteomes" id="UP000640930"/>
    </source>
</evidence>
<evidence type="ECO:0000256" key="5">
    <source>
        <dbReference type="ARBA" id="ARBA00023088"/>
    </source>
</evidence>
<dbReference type="Pfam" id="PF00746">
    <property type="entry name" value="Gram_pos_anchor"/>
    <property type="match status" value="1"/>
</dbReference>
<gene>
    <name evidence="8" type="ORF">H9636_18950</name>
</gene>
<keyword evidence="4" id="KW-0732">Signal</keyword>
<comment type="caution">
    <text evidence="8">The sequence shown here is derived from an EMBL/GenBank/DDBJ whole genome shotgun (WGS) entry which is preliminary data.</text>
</comment>
<dbReference type="EMBL" id="JACSQA010000066">
    <property type="protein sequence ID" value="MBD8028709.1"/>
    <property type="molecule type" value="Genomic_DNA"/>
</dbReference>
<reference evidence="8 9" key="1">
    <citation type="submission" date="2020-08" db="EMBL/GenBank/DDBJ databases">
        <title>A Genomic Blueprint of the Chicken Gut Microbiome.</title>
        <authorList>
            <person name="Gilroy R."/>
            <person name="Ravi A."/>
            <person name="Getino M."/>
            <person name="Pursley I."/>
            <person name="Horton D.L."/>
            <person name="Alikhan N.-F."/>
            <person name="Baker D."/>
            <person name="Gharbi K."/>
            <person name="Hall N."/>
            <person name="Watson M."/>
            <person name="Adriaenssens E.M."/>
            <person name="Foster-Nyarko E."/>
            <person name="Jarju S."/>
            <person name="Secka A."/>
            <person name="Antonio M."/>
            <person name="Oren A."/>
            <person name="Chaudhuri R."/>
            <person name="La Ragione R.M."/>
            <person name="Hildebrand F."/>
            <person name="Pallen M.J."/>
        </authorList>
    </citation>
    <scope>NUCLEOTIDE SEQUENCE [LARGE SCALE GENOMIC DNA]</scope>
    <source>
        <strain evidence="8 9">Re31</strain>
    </source>
</reference>
<keyword evidence="6" id="KW-0472">Membrane</keyword>
<keyword evidence="2" id="KW-0134">Cell wall</keyword>
<evidence type="ECO:0000256" key="3">
    <source>
        <dbReference type="ARBA" id="ARBA00022525"/>
    </source>
</evidence>
<evidence type="ECO:0000256" key="1">
    <source>
        <dbReference type="ARBA" id="ARBA00004168"/>
    </source>
</evidence>
<feature type="non-terminal residue" evidence="8">
    <location>
        <position position="1"/>
    </location>
</feature>
<evidence type="ECO:0000256" key="2">
    <source>
        <dbReference type="ARBA" id="ARBA00022512"/>
    </source>
</evidence>
<evidence type="ECO:0000259" key="7">
    <source>
        <dbReference type="PROSITE" id="PS50847"/>
    </source>
</evidence>
<protein>
    <submittedName>
        <fullName evidence="8">LPXTG cell wall anchor domain-containing protein</fullName>
    </submittedName>
</protein>
<keyword evidence="5" id="KW-0572">Peptidoglycan-anchor</keyword>
<dbReference type="Proteomes" id="UP000640930">
    <property type="component" value="Unassembled WGS sequence"/>
</dbReference>
<dbReference type="RefSeq" id="WP_191709095.1">
    <property type="nucleotide sequence ID" value="NZ_JACSQA010000066.1"/>
</dbReference>
<keyword evidence="9" id="KW-1185">Reference proteome</keyword>
<evidence type="ECO:0000313" key="8">
    <source>
        <dbReference type="EMBL" id="MBD8028709.1"/>
    </source>
</evidence>